<dbReference type="InterPro" id="IPR036358">
    <property type="entry name" value="BTD_sf"/>
</dbReference>
<dbReference type="InterPro" id="IPR015350">
    <property type="entry name" value="Beta-trefoil_DNA-bd_dom"/>
</dbReference>
<dbReference type="GO" id="GO:0000978">
    <property type="term" value="F:RNA polymerase II cis-regulatory region sequence-specific DNA binding"/>
    <property type="evidence" value="ECO:0007669"/>
    <property type="project" value="InterPro"/>
</dbReference>
<dbReference type="Pfam" id="PF09271">
    <property type="entry name" value="LAG1-DNAbind"/>
    <property type="match status" value="1"/>
</dbReference>
<sequence length="637" mass="69850">MSGLPKHGLEAEPLDDAVAEGRDAEIAASKYMNELTAKLLGGELAANDAARRANPQNCDVELDSTTAASLEKFMASLKEHLQLAPETWSGSAGKHNYERRRQVHRWTCAEQQTHVRDAIREYMRQEQQATCTPMTTVRCLHASVAQKSYGSEKRFLCPPPAVHIHGRLRHAETIPPSLFVQVQGEEGDHLSGEQLAVLDEAHQARFTELHVTGTGKAKSFRLLLHLLASDDKGPARDAKRARLSDDADTRTARLLESACWASFASAPIGIISKPSKKTAKARSVSAHISTSTQVSLFNRINSQTYRTKYLCAQDGQLSAQSRAWTAFTLVVLERPSQASRDTEDHVLAYGATILFMDSVSGAATDPLLVCKVDRGCIIPPFGDATHAPENADEVYAFGAVNQMQKIALMRCTGDRKVDACTPRSYLCAGAPMPPTAGFGVLGHADDARSLPLNYAPSRPATWHQDNGPQPLLVDEALDAFCWTLVGISHFEYSFIDLDMLHVPSAPPYMGLPLTPFPIVTRMPFYETTTHELAMSVQNFYYSSRDDALQSPAAMLSASRTDTKLETMQIWLGPLGPLPFVATATQDTHETDVLIELPKLKAMLGTQDRRISQCMLPLLFVRGIDGSIYHSGRTIARA</sequence>
<organism evidence="9 10">
    <name type="scientific">Malassezia vespertilionis</name>
    <dbReference type="NCBI Taxonomy" id="2020962"/>
    <lineage>
        <taxon>Eukaryota</taxon>
        <taxon>Fungi</taxon>
        <taxon>Dikarya</taxon>
        <taxon>Basidiomycota</taxon>
        <taxon>Ustilaginomycotina</taxon>
        <taxon>Malasseziomycetes</taxon>
        <taxon>Malasseziales</taxon>
        <taxon>Malasseziaceae</taxon>
        <taxon>Malassezia</taxon>
    </lineage>
</organism>
<protein>
    <submittedName>
        <fullName evidence="9">Uncharacterized protein</fullName>
    </submittedName>
</protein>
<gene>
    <name evidence="9" type="ORF">MVES_000576</name>
</gene>
<evidence type="ECO:0000256" key="4">
    <source>
        <dbReference type="ARBA" id="ARBA00023125"/>
    </source>
</evidence>
<dbReference type="OrthoDB" id="5600360at2759"/>
<dbReference type="EMBL" id="KZ454987">
    <property type="protein sequence ID" value="PKI85942.1"/>
    <property type="molecule type" value="Genomic_DNA"/>
</dbReference>
<evidence type="ECO:0000259" key="7">
    <source>
        <dbReference type="SMART" id="SM01267"/>
    </source>
</evidence>
<dbReference type="Gene3D" id="2.80.10.50">
    <property type="match status" value="1"/>
</dbReference>
<dbReference type="InterPro" id="IPR040159">
    <property type="entry name" value="CLS_fam"/>
</dbReference>
<dbReference type="Gene3D" id="2.60.40.1450">
    <property type="entry name" value="LAG1, DNA binding domain"/>
    <property type="match status" value="1"/>
</dbReference>
<evidence type="ECO:0000259" key="8">
    <source>
        <dbReference type="SMART" id="SM01268"/>
    </source>
</evidence>
<dbReference type="SUPFAM" id="SSF49417">
    <property type="entry name" value="p53-like transcription factors"/>
    <property type="match status" value="1"/>
</dbReference>
<evidence type="ECO:0000256" key="1">
    <source>
        <dbReference type="ARBA" id="ARBA00004123"/>
    </source>
</evidence>
<proteinExistence type="inferred from homology"/>
<keyword evidence="10" id="KW-1185">Reference proteome</keyword>
<dbReference type="SMART" id="SM01267">
    <property type="entry name" value="LAG1_DNAbind"/>
    <property type="match status" value="1"/>
</dbReference>
<evidence type="ECO:0000256" key="3">
    <source>
        <dbReference type="ARBA" id="ARBA00023015"/>
    </source>
</evidence>
<evidence type="ECO:0000256" key="6">
    <source>
        <dbReference type="ARBA" id="ARBA00023242"/>
    </source>
</evidence>
<comment type="similarity">
    <text evidence="2">Belongs to the Su(H) family.</text>
</comment>
<dbReference type="InterPro" id="IPR008967">
    <property type="entry name" value="p53-like_TF_DNA-bd_sf"/>
</dbReference>
<name>A0A2N1JHC3_9BASI</name>
<dbReference type="AlphaFoldDB" id="A0A2N1JHC3"/>
<evidence type="ECO:0000313" key="9">
    <source>
        <dbReference type="EMBL" id="PKI85942.1"/>
    </source>
</evidence>
<dbReference type="SUPFAM" id="SSF110217">
    <property type="entry name" value="DNA-binding protein LAG-1 (CSL)"/>
    <property type="match status" value="1"/>
</dbReference>
<dbReference type="GO" id="GO:0005634">
    <property type="term" value="C:nucleus"/>
    <property type="evidence" value="ECO:0007669"/>
    <property type="project" value="UniProtKB-SubCell"/>
</dbReference>
<dbReference type="GO" id="GO:0001228">
    <property type="term" value="F:DNA-binding transcription activator activity, RNA polymerase II-specific"/>
    <property type="evidence" value="ECO:0007669"/>
    <property type="project" value="InterPro"/>
</dbReference>
<reference evidence="9 10" key="1">
    <citation type="submission" date="2017-10" db="EMBL/GenBank/DDBJ databases">
        <title>A novel species of cold-tolerant Malassezia isolated from bats.</title>
        <authorList>
            <person name="Lorch J.M."/>
            <person name="Palmer J.M."/>
            <person name="Vanderwolf K.J."/>
            <person name="Schmidt K.Z."/>
            <person name="Verant M.L."/>
            <person name="Weller T.J."/>
            <person name="Blehert D.S."/>
        </authorList>
    </citation>
    <scope>NUCLEOTIDE SEQUENCE [LARGE SCALE GENOMIC DNA]</scope>
    <source>
        <strain evidence="9 10">NWHC:44797-103</strain>
    </source>
</reference>
<accession>A0A2N1JHC3</accession>
<dbReference type="SMART" id="SM01268">
    <property type="entry name" value="BTD"/>
    <property type="match status" value="1"/>
</dbReference>
<dbReference type="Proteomes" id="UP000232875">
    <property type="component" value="Unassembled WGS sequence"/>
</dbReference>
<feature type="domain" description="Beta-trefoil DNA-binding" evidence="8">
    <location>
        <begin position="286"/>
        <end position="462"/>
    </location>
</feature>
<dbReference type="InterPro" id="IPR037095">
    <property type="entry name" value="RBP-J/Cbf11_DNA-bd_sf"/>
</dbReference>
<dbReference type="Pfam" id="PF09270">
    <property type="entry name" value="BTD"/>
    <property type="match status" value="1"/>
</dbReference>
<keyword evidence="3" id="KW-0805">Transcription regulation</keyword>
<keyword evidence="6" id="KW-0539">Nucleus</keyword>
<feature type="domain" description="RBP-J/Cbf11/Cbf12 DNA binding" evidence="7">
    <location>
        <begin position="136"/>
        <end position="285"/>
    </location>
</feature>
<dbReference type="STRING" id="2020962.A0A2N1JHC3"/>
<keyword evidence="4" id="KW-0238">DNA-binding</keyword>
<evidence type="ECO:0000256" key="5">
    <source>
        <dbReference type="ARBA" id="ARBA00023163"/>
    </source>
</evidence>
<comment type="subcellular location">
    <subcellularLocation>
        <location evidence="1">Nucleus</location>
    </subcellularLocation>
</comment>
<evidence type="ECO:0000313" key="10">
    <source>
        <dbReference type="Proteomes" id="UP000232875"/>
    </source>
</evidence>
<evidence type="ECO:0000256" key="2">
    <source>
        <dbReference type="ARBA" id="ARBA00009704"/>
    </source>
</evidence>
<dbReference type="InterPro" id="IPR015351">
    <property type="entry name" value="RBP-J/Cbf11/Cbf12_DNA-bd"/>
</dbReference>
<keyword evidence="5" id="KW-0804">Transcription</keyword>
<dbReference type="PANTHER" id="PTHR10665">
    <property type="entry name" value="RECOMBINING BINDING PROTEIN SUPPRESSOR OF HAIRLESS"/>
    <property type="match status" value="1"/>
</dbReference>